<reference evidence="1" key="1">
    <citation type="submission" date="2021-06" db="EMBL/GenBank/DDBJ databases">
        <title>Parelaphostrongylus tenuis whole genome reference sequence.</title>
        <authorList>
            <person name="Garwood T.J."/>
            <person name="Larsen P.A."/>
            <person name="Fountain-Jones N.M."/>
            <person name="Garbe J.R."/>
            <person name="Macchietto M.G."/>
            <person name="Kania S.A."/>
            <person name="Gerhold R.W."/>
            <person name="Richards J.E."/>
            <person name="Wolf T.M."/>
        </authorList>
    </citation>
    <scope>NUCLEOTIDE SEQUENCE</scope>
    <source>
        <strain evidence="1">MNPRO001-30</strain>
        <tissue evidence="1">Meninges</tissue>
    </source>
</reference>
<evidence type="ECO:0000313" key="2">
    <source>
        <dbReference type="Proteomes" id="UP001196413"/>
    </source>
</evidence>
<keyword evidence="2" id="KW-1185">Reference proteome</keyword>
<sequence length="61" mass="7469">MVKLTTFGLLNEKWQMKKKQDEWRKQDEFSSRRGDELNVRCADPHSEKYGTRQMMYKKEVK</sequence>
<gene>
    <name evidence="1" type="ORF">KIN20_002279</name>
</gene>
<protein>
    <submittedName>
        <fullName evidence="1">Uncharacterized protein</fullName>
    </submittedName>
</protein>
<dbReference type="AlphaFoldDB" id="A0AAD5LY89"/>
<accession>A0AAD5LY89</accession>
<dbReference type="Proteomes" id="UP001196413">
    <property type="component" value="Unassembled WGS sequence"/>
</dbReference>
<dbReference type="EMBL" id="JAHQIW010000297">
    <property type="protein sequence ID" value="KAJ1347258.1"/>
    <property type="molecule type" value="Genomic_DNA"/>
</dbReference>
<comment type="caution">
    <text evidence="1">The sequence shown here is derived from an EMBL/GenBank/DDBJ whole genome shotgun (WGS) entry which is preliminary data.</text>
</comment>
<proteinExistence type="predicted"/>
<name>A0AAD5LY89_PARTN</name>
<evidence type="ECO:0000313" key="1">
    <source>
        <dbReference type="EMBL" id="KAJ1347258.1"/>
    </source>
</evidence>
<organism evidence="1 2">
    <name type="scientific">Parelaphostrongylus tenuis</name>
    <name type="common">Meningeal worm</name>
    <dbReference type="NCBI Taxonomy" id="148309"/>
    <lineage>
        <taxon>Eukaryota</taxon>
        <taxon>Metazoa</taxon>
        <taxon>Ecdysozoa</taxon>
        <taxon>Nematoda</taxon>
        <taxon>Chromadorea</taxon>
        <taxon>Rhabditida</taxon>
        <taxon>Rhabditina</taxon>
        <taxon>Rhabditomorpha</taxon>
        <taxon>Strongyloidea</taxon>
        <taxon>Metastrongylidae</taxon>
        <taxon>Parelaphostrongylus</taxon>
    </lineage>
</organism>